<sequence length="46" mass="4795">MLATISNAAARKESRKMVRAAHTLGSSARSLVALVGPLAAEPYGRN</sequence>
<gene>
    <name evidence="1" type="ORF">METZ01_LOCUS214357</name>
</gene>
<proteinExistence type="predicted"/>
<dbReference type="EMBL" id="UINC01049565">
    <property type="protein sequence ID" value="SVB61503.1"/>
    <property type="molecule type" value="Genomic_DNA"/>
</dbReference>
<name>A0A382FH23_9ZZZZ</name>
<evidence type="ECO:0000313" key="1">
    <source>
        <dbReference type="EMBL" id="SVB61503.1"/>
    </source>
</evidence>
<reference evidence="1" key="1">
    <citation type="submission" date="2018-05" db="EMBL/GenBank/DDBJ databases">
        <authorList>
            <person name="Lanie J.A."/>
            <person name="Ng W.-L."/>
            <person name="Kazmierczak K.M."/>
            <person name="Andrzejewski T.M."/>
            <person name="Davidsen T.M."/>
            <person name="Wayne K.J."/>
            <person name="Tettelin H."/>
            <person name="Glass J.I."/>
            <person name="Rusch D."/>
            <person name="Podicherti R."/>
            <person name="Tsui H.-C.T."/>
            <person name="Winkler M.E."/>
        </authorList>
    </citation>
    <scope>NUCLEOTIDE SEQUENCE</scope>
</reference>
<accession>A0A382FH23</accession>
<organism evidence="1">
    <name type="scientific">marine metagenome</name>
    <dbReference type="NCBI Taxonomy" id="408172"/>
    <lineage>
        <taxon>unclassified sequences</taxon>
        <taxon>metagenomes</taxon>
        <taxon>ecological metagenomes</taxon>
    </lineage>
</organism>
<protein>
    <submittedName>
        <fullName evidence="1">Uncharacterized protein</fullName>
    </submittedName>
</protein>
<dbReference type="AlphaFoldDB" id="A0A382FH23"/>